<sequence length="73" mass="8328">MDVFDNCSRRSKRRRRVVNGTAMALMLLFSCLVRMPFPLILLYEYGDGCDHGDLSMKMMNKSMVAGLCSEDDD</sequence>
<evidence type="ECO:0008006" key="4">
    <source>
        <dbReference type="Google" id="ProtNLM"/>
    </source>
</evidence>
<keyword evidence="3" id="KW-1185">Reference proteome</keyword>
<protein>
    <recommendedName>
        <fullName evidence="4">Transmembrane protein</fullName>
    </recommendedName>
</protein>
<keyword evidence="1" id="KW-0812">Transmembrane</keyword>
<gene>
    <name evidence="2" type="ORF">TSUD_316000</name>
</gene>
<feature type="transmembrane region" description="Helical" evidence="1">
    <location>
        <begin position="17"/>
        <end position="37"/>
    </location>
</feature>
<reference evidence="3" key="1">
    <citation type="journal article" date="2017" name="Front. Plant Sci.">
        <title>Climate Clever Clovers: New Paradigm to Reduce the Environmental Footprint of Ruminants by Breeding Low Methanogenic Forages Utilizing Haplotype Variation.</title>
        <authorList>
            <person name="Kaur P."/>
            <person name="Appels R."/>
            <person name="Bayer P.E."/>
            <person name="Keeble-Gagnere G."/>
            <person name="Wang J."/>
            <person name="Hirakawa H."/>
            <person name="Shirasawa K."/>
            <person name="Vercoe P."/>
            <person name="Stefanova K."/>
            <person name="Durmic Z."/>
            <person name="Nichols P."/>
            <person name="Revell C."/>
            <person name="Isobe S.N."/>
            <person name="Edwards D."/>
            <person name="Erskine W."/>
        </authorList>
    </citation>
    <scope>NUCLEOTIDE SEQUENCE [LARGE SCALE GENOMIC DNA]</scope>
    <source>
        <strain evidence="3">cv. Daliak</strain>
    </source>
</reference>
<evidence type="ECO:0000256" key="1">
    <source>
        <dbReference type="SAM" id="Phobius"/>
    </source>
</evidence>
<proteinExistence type="predicted"/>
<name>A0A2Z6N5F7_TRISU</name>
<organism evidence="2 3">
    <name type="scientific">Trifolium subterraneum</name>
    <name type="common">Subterranean clover</name>
    <dbReference type="NCBI Taxonomy" id="3900"/>
    <lineage>
        <taxon>Eukaryota</taxon>
        <taxon>Viridiplantae</taxon>
        <taxon>Streptophyta</taxon>
        <taxon>Embryophyta</taxon>
        <taxon>Tracheophyta</taxon>
        <taxon>Spermatophyta</taxon>
        <taxon>Magnoliopsida</taxon>
        <taxon>eudicotyledons</taxon>
        <taxon>Gunneridae</taxon>
        <taxon>Pentapetalae</taxon>
        <taxon>rosids</taxon>
        <taxon>fabids</taxon>
        <taxon>Fabales</taxon>
        <taxon>Fabaceae</taxon>
        <taxon>Papilionoideae</taxon>
        <taxon>50 kb inversion clade</taxon>
        <taxon>NPAAA clade</taxon>
        <taxon>Hologalegina</taxon>
        <taxon>IRL clade</taxon>
        <taxon>Trifolieae</taxon>
        <taxon>Trifolium</taxon>
    </lineage>
</organism>
<evidence type="ECO:0000313" key="2">
    <source>
        <dbReference type="EMBL" id="GAU31175.1"/>
    </source>
</evidence>
<keyword evidence="1" id="KW-1133">Transmembrane helix</keyword>
<evidence type="ECO:0000313" key="3">
    <source>
        <dbReference type="Proteomes" id="UP000242715"/>
    </source>
</evidence>
<accession>A0A2Z6N5F7</accession>
<dbReference type="EMBL" id="DF973447">
    <property type="protein sequence ID" value="GAU31175.1"/>
    <property type="molecule type" value="Genomic_DNA"/>
</dbReference>
<dbReference type="Proteomes" id="UP000242715">
    <property type="component" value="Unassembled WGS sequence"/>
</dbReference>
<dbReference type="AlphaFoldDB" id="A0A2Z6N5F7"/>
<keyword evidence="1" id="KW-0472">Membrane</keyword>